<keyword evidence="3" id="KW-0999">Mitochondrion inner membrane</keyword>
<evidence type="ECO:0000256" key="2">
    <source>
        <dbReference type="ARBA" id="ARBA00022692"/>
    </source>
</evidence>
<keyword evidence="8" id="KW-1185">Reference proteome</keyword>
<evidence type="ECO:0000256" key="1">
    <source>
        <dbReference type="ARBA" id="ARBA00004448"/>
    </source>
</evidence>
<dbReference type="GO" id="GO:0005743">
    <property type="term" value="C:mitochondrial inner membrane"/>
    <property type="evidence" value="ECO:0007669"/>
    <property type="project" value="UniProtKB-SubCell"/>
</dbReference>
<comment type="caution">
    <text evidence="7">The sequence shown here is derived from an EMBL/GenBank/DDBJ whole genome shotgun (WGS) entry which is preliminary data.</text>
</comment>
<name>A0A1C7NDJ3_9FUNG</name>
<evidence type="ECO:0000256" key="5">
    <source>
        <dbReference type="ARBA" id="ARBA00023128"/>
    </source>
</evidence>
<keyword evidence="5" id="KW-0496">Mitochondrion</keyword>
<dbReference type="PANTHER" id="PTHR21382">
    <property type="entry name" value="NADH-UBIQUINONE OXIDOREDUCTASE SUBUNIT"/>
    <property type="match status" value="1"/>
</dbReference>
<sequence length="149" mass="15368">MTASKDCLADAGKTAGIAGGVGLFVSAMQNTVQKHTSGARGVVTRTGGTIAFFAAMGGIFTLGECTARDMRQKEDPINAAIGGCAAGLLAGIKTHSFAKMGAGCAAIGATMYAYEASGQLKGQFANKTREEKKQYEKEFFKQPATAEEA</sequence>
<dbReference type="OrthoDB" id="1913277at2759"/>
<protein>
    <submittedName>
        <fullName evidence="7">NADH dehydrogenase [ubiquinone] 1 alpha subcomplex subunit 11</fullName>
    </submittedName>
</protein>
<evidence type="ECO:0000313" key="7">
    <source>
        <dbReference type="EMBL" id="OBZ87155.1"/>
    </source>
</evidence>
<dbReference type="InParanoid" id="A0A1C7NDJ3"/>
<gene>
    <name evidence="7" type="primary">NDUFA11</name>
    <name evidence="7" type="ORF">A0J61_04800</name>
</gene>
<dbReference type="InterPro" id="IPR039205">
    <property type="entry name" value="NDUFA11"/>
</dbReference>
<keyword evidence="6" id="KW-0472">Membrane</keyword>
<dbReference type="STRING" id="101091.A0A1C7NDJ3"/>
<evidence type="ECO:0000256" key="6">
    <source>
        <dbReference type="ARBA" id="ARBA00023136"/>
    </source>
</evidence>
<keyword evidence="4" id="KW-1133">Transmembrane helix</keyword>
<accession>A0A1C7NDJ3</accession>
<dbReference type="Pfam" id="PF02466">
    <property type="entry name" value="Tim17"/>
    <property type="match status" value="1"/>
</dbReference>
<evidence type="ECO:0000256" key="3">
    <source>
        <dbReference type="ARBA" id="ARBA00022792"/>
    </source>
</evidence>
<proteinExistence type="predicted"/>
<dbReference type="Proteomes" id="UP000093000">
    <property type="component" value="Unassembled WGS sequence"/>
</dbReference>
<dbReference type="AlphaFoldDB" id="A0A1C7NDJ3"/>
<reference evidence="7 8" key="1">
    <citation type="submission" date="2016-03" db="EMBL/GenBank/DDBJ databases">
        <title>Choanephora cucurbitarum.</title>
        <authorList>
            <person name="Min B."/>
            <person name="Park H."/>
            <person name="Park J.-H."/>
            <person name="Shin H.-D."/>
            <person name="Choi I.-G."/>
        </authorList>
    </citation>
    <scope>NUCLEOTIDE SEQUENCE [LARGE SCALE GENOMIC DNA]</scope>
    <source>
        <strain evidence="7 8">KUS-F28377</strain>
    </source>
</reference>
<dbReference type="GO" id="GO:0045271">
    <property type="term" value="C:respiratory chain complex I"/>
    <property type="evidence" value="ECO:0007669"/>
    <property type="project" value="InterPro"/>
</dbReference>
<dbReference type="GO" id="GO:0006120">
    <property type="term" value="P:mitochondrial electron transport, NADH to ubiquinone"/>
    <property type="evidence" value="ECO:0007669"/>
    <property type="project" value="InterPro"/>
</dbReference>
<comment type="subcellular location">
    <subcellularLocation>
        <location evidence="1">Mitochondrion inner membrane</location>
        <topology evidence="1">Multi-pass membrane protein</topology>
    </subcellularLocation>
</comment>
<evidence type="ECO:0000313" key="8">
    <source>
        <dbReference type="Proteomes" id="UP000093000"/>
    </source>
</evidence>
<organism evidence="7 8">
    <name type="scientific">Choanephora cucurbitarum</name>
    <dbReference type="NCBI Taxonomy" id="101091"/>
    <lineage>
        <taxon>Eukaryota</taxon>
        <taxon>Fungi</taxon>
        <taxon>Fungi incertae sedis</taxon>
        <taxon>Mucoromycota</taxon>
        <taxon>Mucoromycotina</taxon>
        <taxon>Mucoromycetes</taxon>
        <taxon>Mucorales</taxon>
        <taxon>Mucorineae</taxon>
        <taxon>Choanephoraceae</taxon>
        <taxon>Choanephoroideae</taxon>
        <taxon>Choanephora</taxon>
    </lineage>
</organism>
<dbReference type="EMBL" id="LUGH01000242">
    <property type="protein sequence ID" value="OBZ87155.1"/>
    <property type="molecule type" value="Genomic_DNA"/>
</dbReference>
<keyword evidence="2" id="KW-0812">Transmembrane</keyword>
<dbReference type="PANTHER" id="PTHR21382:SF1">
    <property type="entry name" value="NADH DEHYDROGENASE [UBIQUINONE] 1 ALPHA SUBCOMPLEX SUBUNIT 11"/>
    <property type="match status" value="1"/>
</dbReference>
<keyword evidence="7" id="KW-0830">Ubiquinone</keyword>
<evidence type="ECO:0000256" key="4">
    <source>
        <dbReference type="ARBA" id="ARBA00022989"/>
    </source>
</evidence>